<dbReference type="SUPFAM" id="SSF53697">
    <property type="entry name" value="SIS domain"/>
    <property type="match status" value="1"/>
</dbReference>
<dbReference type="SUPFAM" id="SSF48239">
    <property type="entry name" value="Terpenoid cyclases/Protein prenyltransferases"/>
    <property type="match status" value="1"/>
</dbReference>
<reference evidence="2" key="2">
    <citation type="journal article" date="2023" name="Plants (Basel)">
        <title>Annotation of the Turnera subulata (Passifloraceae) Draft Genome Reveals the S-Locus Evolved after the Divergence of Turneroideae from Passifloroideae in a Stepwise Manner.</title>
        <authorList>
            <person name="Henning P.M."/>
            <person name="Roalson E.H."/>
            <person name="Mir W."/>
            <person name="McCubbin A.G."/>
            <person name="Shore J.S."/>
        </authorList>
    </citation>
    <scope>NUCLEOTIDE SEQUENCE</scope>
    <source>
        <strain evidence="2">F60SS</strain>
    </source>
</reference>
<comment type="caution">
    <text evidence="2">The sequence shown here is derived from an EMBL/GenBank/DDBJ whole genome shotgun (WGS) entry which is preliminary data.</text>
</comment>
<evidence type="ECO:0000313" key="3">
    <source>
        <dbReference type="Proteomes" id="UP001141552"/>
    </source>
</evidence>
<dbReference type="Gene3D" id="1.50.10.20">
    <property type="match status" value="1"/>
</dbReference>
<reference evidence="2" key="1">
    <citation type="submission" date="2022-02" db="EMBL/GenBank/DDBJ databases">
        <authorList>
            <person name="Henning P.M."/>
            <person name="McCubbin A.G."/>
            <person name="Shore J.S."/>
        </authorList>
    </citation>
    <scope>NUCLEOTIDE SEQUENCE</scope>
    <source>
        <strain evidence="2">F60SS</strain>
        <tissue evidence="2">Leaves</tissue>
    </source>
</reference>
<feature type="region of interest" description="Disordered" evidence="1">
    <location>
        <begin position="1"/>
        <end position="47"/>
    </location>
</feature>
<keyword evidence="3" id="KW-1185">Reference proteome</keyword>
<feature type="compositionally biased region" description="Pro residues" evidence="1">
    <location>
        <begin position="1"/>
        <end position="43"/>
    </location>
</feature>
<dbReference type="GO" id="GO:0097367">
    <property type="term" value="F:carbohydrate derivative binding"/>
    <property type="evidence" value="ECO:0007669"/>
    <property type="project" value="InterPro"/>
</dbReference>
<accession>A0A9Q0JGL5</accession>
<dbReference type="PANTHER" id="PTHR47476">
    <property type="match status" value="1"/>
</dbReference>
<evidence type="ECO:0000256" key="1">
    <source>
        <dbReference type="SAM" id="MobiDB-lite"/>
    </source>
</evidence>
<dbReference type="InterPro" id="IPR046348">
    <property type="entry name" value="SIS_dom_sf"/>
</dbReference>
<sequence length="224" mass="24284">MLSSSSPPPSPSLHVVLPPPLPPPPTSSPSSSPPLPPPPPPPDSFSASIVVSNTKQQHSPQLPRHHLLLRRWQVRLCCQQSLSDPHLPSIRSSFLSPLDTLHVDIGPLSSLDLLVLLSKSGSTEEPLRLVPFARPKDALPMFCFVYCVCEIEIKIEKGGGLQPVMEEIVQMFILLCYTGGFAGNVGHDSHILYTLSAVQVLALLDKLNILDVDKVSNCILFAVS</sequence>
<dbReference type="GO" id="GO:1901135">
    <property type="term" value="P:carbohydrate derivative metabolic process"/>
    <property type="evidence" value="ECO:0007669"/>
    <property type="project" value="InterPro"/>
</dbReference>
<organism evidence="2 3">
    <name type="scientific">Turnera subulata</name>
    <dbReference type="NCBI Taxonomy" id="218843"/>
    <lineage>
        <taxon>Eukaryota</taxon>
        <taxon>Viridiplantae</taxon>
        <taxon>Streptophyta</taxon>
        <taxon>Embryophyta</taxon>
        <taxon>Tracheophyta</taxon>
        <taxon>Spermatophyta</taxon>
        <taxon>Magnoliopsida</taxon>
        <taxon>eudicotyledons</taxon>
        <taxon>Gunneridae</taxon>
        <taxon>Pentapetalae</taxon>
        <taxon>rosids</taxon>
        <taxon>fabids</taxon>
        <taxon>Malpighiales</taxon>
        <taxon>Passifloraceae</taxon>
        <taxon>Turnera</taxon>
    </lineage>
</organism>
<evidence type="ECO:0000313" key="2">
    <source>
        <dbReference type="EMBL" id="KAJ4840944.1"/>
    </source>
</evidence>
<dbReference type="Gene3D" id="3.40.50.10490">
    <property type="entry name" value="Glucose-6-phosphate isomerase like protein, domain 1"/>
    <property type="match status" value="1"/>
</dbReference>
<dbReference type="InterPro" id="IPR008930">
    <property type="entry name" value="Terpenoid_cyclase/PrenylTrfase"/>
</dbReference>
<protein>
    <submittedName>
        <fullName evidence="2">Uncharacterized protein</fullName>
    </submittedName>
</protein>
<dbReference type="Proteomes" id="UP001141552">
    <property type="component" value="Unassembled WGS sequence"/>
</dbReference>
<name>A0A9Q0JGL5_9ROSI</name>
<dbReference type="OrthoDB" id="1680862at2759"/>
<gene>
    <name evidence="2" type="ORF">Tsubulata_023073</name>
</gene>
<dbReference type="EMBL" id="JAKUCV010002916">
    <property type="protein sequence ID" value="KAJ4840944.1"/>
    <property type="molecule type" value="Genomic_DNA"/>
</dbReference>
<dbReference type="PANTHER" id="PTHR47476:SF2">
    <property type="entry name" value="ARABINOSE 5-PHOSPHATE ISOMERASE-RELATED"/>
    <property type="match status" value="1"/>
</dbReference>
<dbReference type="AlphaFoldDB" id="A0A9Q0JGL5"/>
<proteinExistence type="predicted"/>